<dbReference type="EMBL" id="JACSEA010000022">
    <property type="protein sequence ID" value="KAF7380115.1"/>
    <property type="molecule type" value="Genomic_DNA"/>
</dbReference>
<sequence length="82" mass="9573">MKYVSFVLTLKNSVEKERENLAKDSFSFKSEFLDLSEKIGVGPHSISPLRSNGLTRSFEYGDYWITEVSHLYYVWRITQVFG</sequence>
<organism evidence="1 2">
    <name type="scientific">Vespula vulgaris</name>
    <name type="common">Yellow jacket</name>
    <name type="synonym">Wasp</name>
    <dbReference type="NCBI Taxonomy" id="7454"/>
    <lineage>
        <taxon>Eukaryota</taxon>
        <taxon>Metazoa</taxon>
        <taxon>Ecdysozoa</taxon>
        <taxon>Arthropoda</taxon>
        <taxon>Hexapoda</taxon>
        <taxon>Insecta</taxon>
        <taxon>Pterygota</taxon>
        <taxon>Neoptera</taxon>
        <taxon>Endopterygota</taxon>
        <taxon>Hymenoptera</taxon>
        <taxon>Apocrita</taxon>
        <taxon>Aculeata</taxon>
        <taxon>Vespoidea</taxon>
        <taxon>Vespidae</taxon>
        <taxon>Vespinae</taxon>
        <taxon>Vespula</taxon>
    </lineage>
</organism>
<dbReference type="Proteomes" id="UP000614350">
    <property type="component" value="Unassembled WGS sequence"/>
</dbReference>
<comment type="caution">
    <text evidence="1">The sequence shown here is derived from an EMBL/GenBank/DDBJ whole genome shotgun (WGS) entry which is preliminary data.</text>
</comment>
<name>A0A834MP90_VESVU</name>
<proteinExistence type="predicted"/>
<evidence type="ECO:0000313" key="1">
    <source>
        <dbReference type="EMBL" id="KAF7380115.1"/>
    </source>
</evidence>
<gene>
    <name evidence="1" type="ORF">HZH66_014470</name>
</gene>
<dbReference type="AlphaFoldDB" id="A0A834MP90"/>
<keyword evidence="2" id="KW-1185">Reference proteome</keyword>
<evidence type="ECO:0000313" key="2">
    <source>
        <dbReference type="Proteomes" id="UP000614350"/>
    </source>
</evidence>
<protein>
    <submittedName>
        <fullName evidence="1">Uncharacterized protein</fullName>
    </submittedName>
</protein>
<reference evidence="1" key="1">
    <citation type="journal article" date="2020" name="G3 (Bethesda)">
        <title>High-Quality Assemblies for Three Invasive Social Wasps from the &lt;i&gt;Vespula&lt;/i&gt; Genus.</title>
        <authorList>
            <person name="Harrop T.W.R."/>
            <person name="Guhlin J."/>
            <person name="McLaughlin G.M."/>
            <person name="Permina E."/>
            <person name="Stockwell P."/>
            <person name="Gilligan J."/>
            <person name="Le Lec M.F."/>
            <person name="Gruber M.A.M."/>
            <person name="Quinn O."/>
            <person name="Lovegrove M."/>
            <person name="Duncan E.J."/>
            <person name="Remnant E.J."/>
            <person name="Van Eeckhoven J."/>
            <person name="Graham B."/>
            <person name="Knapp R.A."/>
            <person name="Langford K.W."/>
            <person name="Kronenberg Z."/>
            <person name="Press M.O."/>
            <person name="Eacker S.M."/>
            <person name="Wilson-Rankin E.E."/>
            <person name="Purcell J."/>
            <person name="Lester P.J."/>
            <person name="Dearden P.K."/>
        </authorList>
    </citation>
    <scope>NUCLEOTIDE SEQUENCE</scope>
    <source>
        <strain evidence="1">Marl-1</strain>
    </source>
</reference>
<accession>A0A834MP90</accession>